<dbReference type="EMBL" id="HACG01053038">
    <property type="protein sequence ID" value="CEK99909.1"/>
    <property type="molecule type" value="Transcribed_RNA"/>
</dbReference>
<feature type="non-terminal residue" evidence="1">
    <location>
        <position position="1"/>
    </location>
</feature>
<proteinExistence type="predicted"/>
<organism evidence="1">
    <name type="scientific">Arion vulgaris</name>
    <dbReference type="NCBI Taxonomy" id="1028688"/>
    <lineage>
        <taxon>Eukaryota</taxon>
        <taxon>Metazoa</taxon>
        <taxon>Spiralia</taxon>
        <taxon>Lophotrochozoa</taxon>
        <taxon>Mollusca</taxon>
        <taxon>Gastropoda</taxon>
        <taxon>Heterobranchia</taxon>
        <taxon>Euthyneura</taxon>
        <taxon>Panpulmonata</taxon>
        <taxon>Eupulmonata</taxon>
        <taxon>Stylommatophora</taxon>
        <taxon>Helicina</taxon>
        <taxon>Arionoidea</taxon>
        <taxon>Arionidae</taxon>
        <taxon>Arion</taxon>
    </lineage>
</organism>
<reference evidence="1" key="1">
    <citation type="submission" date="2014-12" db="EMBL/GenBank/DDBJ databases">
        <title>Insight into the proteome of Arion vulgaris.</title>
        <authorList>
            <person name="Aradska J."/>
            <person name="Bulat T."/>
            <person name="Smidak R."/>
            <person name="Sarate P."/>
            <person name="Gangsoo J."/>
            <person name="Sialana F."/>
            <person name="Bilban M."/>
            <person name="Lubec G."/>
        </authorList>
    </citation>
    <scope>NUCLEOTIDE SEQUENCE</scope>
    <source>
        <tissue evidence="1">Skin</tissue>
    </source>
</reference>
<protein>
    <submittedName>
        <fullName evidence="1">Uncharacterized protein</fullName>
    </submittedName>
</protein>
<gene>
    <name evidence="1" type="primary">ORF222421</name>
</gene>
<dbReference type="AlphaFoldDB" id="A0A0B7C377"/>
<accession>A0A0B7C377</accession>
<sequence>GDTLKFTTGEKTLQYIVEGFDDCKVDNRLLSSGPKYSGFKVNLGSKFMMCTWYEVGLPETLVPYLNI</sequence>
<evidence type="ECO:0000313" key="1">
    <source>
        <dbReference type="EMBL" id="CEK99909.1"/>
    </source>
</evidence>
<name>A0A0B7C377_9EUPU</name>